<evidence type="ECO:0008006" key="3">
    <source>
        <dbReference type="Google" id="ProtNLM"/>
    </source>
</evidence>
<evidence type="ECO:0000313" key="2">
    <source>
        <dbReference type="Proteomes" id="UP000530234"/>
    </source>
</evidence>
<evidence type="ECO:0000313" key="1">
    <source>
        <dbReference type="EMBL" id="MBB0230190.1"/>
    </source>
</evidence>
<keyword evidence="2" id="KW-1185">Reference proteome</keyword>
<dbReference type="EMBL" id="VKHS01000237">
    <property type="protein sequence ID" value="MBB0230190.1"/>
    <property type="molecule type" value="Genomic_DNA"/>
</dbReference>
<protein>
    <recommendedName>
        <fullName evidence="3">Helix-turn-helix domain-containing protein</fullName>
    </recommendedName>
</protein>
<accession>A0A7W3T3B9</accession>
<name>A0A7W3T3B9_9ACTN</name>
<gene>
    <name evidence="1" type="ORF">FOE67_11890</name>
</gene>
<sequence length="106" mass="11912">MGNVTVVARELGVNPNTAFGWARQAGRRSVRLPRRWHSGRDEYERLRAKGVSQAAAARRVGVNERTARDWDRGVKKSGTTRTYADGRRVDYAAGTVTMCGVRHRWA</sequence>
<dbReference type="AlphaFoldDB" id="A0A7W3T3B9"/>
<organism evidence="1 2">
    <name type="scientific">Streptomyces calidiresistens</name>
    <dbReference type="NCBI Taxonomy" id="1485586"/>
    <lineage>
        <taxon>Bacteria</taxon>
        <taxon>Bacillati</taxon>
        <taxon>Actinomycetota</taxon>
        <taxon>Actinomycetes</taxon>
        <taxon>Kitasatosporales</taxon>
        <taxon>Streptomycetaceae</taxon>
        <taxon>Streptomyces</taxon>
    </lineage>
</organism>
<proteinExistence type="predicted"/>
<dbReference type="Proteomes" id="UP000530234">
    <property type="component" value="Unassembled WGS sequence"/>
</dbReference>
<comment type="caution">
    <text evidence="1">The sequence shown here is derived from an EMBL/GenBank/DDBJ whole genome shotgun (WGS) entry which is preliminary data.</text>
</comment>
<reference evidence="2" key="1">
    <citation type="submission" date="2019-10" db="EMBL/GenBank/DDBJ databases">
        <title>Streptomyces sp. nov., a novel actinobacterium isolated from alkaline environment.</title>
        <authorList>
            <person name="Golinska P."/>
        </authorList>
    </citation>
    <scope>NUCLEOTIDE SEQUENCE [LARGE SCALE GENOMIC DNA]</scope>
    <source>
        <strain evidence="2">DSM 42108</strain>
    </source>
</reference>